<keyword evidence="15" id="KW-1185">Reference proteome</keyword>
<feature type="transmembrane region" description="Helical" evidence="12">
    <location>
        <begin position="103"/>
        <end position="128"/>
    </location>
</feature>
<evidence type="ECO:0000259" key="13">
    <source>
        <dbReference type="PROSITE" id="PS50262"/>
    </source>
</evidence>
<dbReference type="InterPro" id="IPR017452">
    <property type="entry name" value="GPCR_Rhodpsn_7TM"/>
</dbReference>
<dbReference type="OrthoDB" id="5981855at2759"/>
<dbReference type="InterPro" id="IPR001681">
    <property type="entry name" value="Neurokn_rcpt"/>
</dbReference>
<evidence type="ECO:0000256" key="10">
    <source>
        <dbReference type="PIRSR" id="PIRSR601681-50"/>
    </source>
</evidence>
<evidence type="ECO:0000256" key="3">
    <source>
        <dbReference type="ARBA" id="ARBA00022692"/>
    </source>
</evidence>
<dbReference type="PANTHER" id="PTHR46925">
    <property type="entry name" value="G-PROTEIN COUPLED RECEPTOR TKR-1-RELATED"/>
    <property type="match status" value="1"/>
</dbReference>
<feature type="transmembrane region" description="Helical" evidence="12">
    <location>
        <begin position="65"/>
        <end position="91"/>
    </location>
</feature>
<feature type="transmembrane region" description="Helical" evidence="12">
    <location>
        <begin position="140"/>
        <end position="161"/>
    </location>
</feature>
<evidence type="ECO:0000313" key="14">
    <source>
        <dbReference type="EMBL" id="GCB63521.1"/>
    </source>
</evidence>
<dbReference type="Gene3D" id="1.20.1070.10">
    <property type="entry name" value="Rhodopsin 7-helix transmembrane proteins"/>
    <property type="match status" value="1"/>
</dbReference>
<keyword evidence="9 11" id="KW-0807">Transducer</keyword>
<evidence type="ECO:0000256" key="2">
    <source>
        <dbReference type="ARBA" id="ARBA00022475"/>
    </source>
</evidence>
<proteinExistence type="inferred from homology"/>
<dbReference type="Pfam" id="PF00001">
    <property type="entry name" value="7tm_1"/>
    <property type="match status" value="1"/>
</dbReference>
<keyword evidence="6 12" id="KW-0472">Membrane</keyword>
<dbReference type="PROSITE" id="PS50262">
    <property type="entry name" value="G_PROTEIN_RECEP_F1_2"/>
    <property type="match status" value="1"/>
</dbReference>
<dbReference type="GO" id="GO:0005886">
    <property type="term" value="C:plasma membrane"/>
    <property type="evidence" value="ECO:0007669"/>
    <property type="project" value="UniProtKB-SubCell"/>
</dbReference>
<keyword evidence="2" id="KW-1003">Cell membrane</keyword>
<keyword evidence="8 11" id="KW-0675">Receptor</keyword>
<dbReference type="PRINTS" id="PR00244">
    <property type="entry name" value="NEUROKININR"/>
</dbReference>
<keyword evidence="4 12" id="KW-1133">Transmembrane helix</keyword>
<accession>A0A401NRI6</accession>
<keyword evidence="7" id="KW-0449">Lipoprotein</keyword>
<feature type="non-terminal residue" evidence="14">
    <location>
        <position position="272"/>
    </location>
</feature>
<sequence>MAIPASGRTLGWTLGAQSASSEEMSTSTPNYTSIWGNESQAGVSNQTRLPWANYPNQFVQPSWQIALWSIAYGSVVAVAVVGNLIVIWIILAHKRMRTVTNYFLVNLAFSDASMAAFNTLVNFIYAIHNDWYFGETYCRFHNFFPITAMFASIYSMAAIAVDRYMAIIHPLQPRLSATATKVIIASIWSLAVILAFPQCYYSETKRQPGRVLCLLNWPGDFIYQIAVLVLVYLLPLVVMAITYTIVGITLWGGEIPGDTLENYHEQLKAKRK</sequence>
<protein>
    <recommendedName>
        <fullName evidence="13">G-protein coupled receptors family 1 profile domain-containing protein</fullName>
    </recommendedName>
</protein>
<comment type="subcellular location">
    <subcellularLocation>
        <location evidence="1">Cell membrane</location>
        <topology evidence="1">Multi-pass membrane protein</topology>
    </subcellularLocation>
</comment>
<name>A0A401NRI6_SCYTO</name>
<dbReference type="GO" id="GO:0097225">
    <property type="term" value="C:sperm midpiece"/>
    <property type="evidence" value="ECO:0007669"/>
    <property type="project" value="TreeGrafter"/>
</dbReference>
<feature type="domain" description="G-protein coupled receptors family 1 profile" evidence="13">
    <location>
        <begin position="82"/>
        <end position="272"/>
    </location>
</feature>
<evidence type="ECO:0000256" key="1">
    <source>
        <dbReference type="ARBA" id="ARBA00004651"/>
    </source>
</evidence>
<dbReference type="PROSITE" id="PS00237">
    <property type="entry name" value="G_PROTEIN_RECEP_F1_1"/>
    <property type="match status" value="1"/>
</dbReference>
<feature type="transmembrane region" description="Helical" evidence="12">
    <location>
        <begin position="182"/>
        <end position="201"/>
    </location>
</feature>
<evidence type="ECO:0000256" key="11">
    <source>
        <dbReference type="RuleBase" id="RU000688"/>
    </source>
</evidence>
<dbReference type="InterPro" id="IPR000276">
    <property type="entry name" value="GPCR_Rhodpsn"/>
</dbReference>
<keyword evidence="5 11" id="KW-0297">G-protein coupled receptor</keyword>
<gene>
    <name evidence="14" type="ORF">scyTo_0009679</name>
</gene>
<dbReference type="OMA" id="HANIVYY"/>
<dbReference type="PRINTS" id="PR00237">
    <property type="entry name" value="GPCRRHODOPSN"/>
</dbReference>
<keyword evidence="3 11" id="KW-0812">Transmembrane</keyword>
<organism evidence="14 15">
    <name type="scientific">Scyliorhinus torazame</name>
    <name type="common">Cloudy catshark</name>
    <name type="synonym">Catulus torazame</name>
    <dbReference type="NCBI Taxonomy" id="75743"/>
    <lineage>
        <taxon>Eukaryota</taxon>
        <taxon>Metazoa</taxon>
        <taxon>Chordata</taxon>
        <taxon>Craniata</taxon>
        <taxon>Vertebrata</taxon>
        <taxon>Chondrichthyes</taxon>
        <taxon>Elasmobranchii</taxon>
        <taxon>Galeomorphii</taxon>
        <taxon>Galeoidea</taxon>
        <taxon>Carcharhiniformes</taxon>
        <taxon>Scyliorhinidae</taxon>
        <taxon>Scyliorhinus</taxon>
    </lineage>
</organism>
<keyword evidence="7" id="KW-0564">Palmitate</keyword>
<evidence type="ECO:0000256" key="5">
    <source>
        <dbReference type="ARBA" id="ARBA00023040"/>
    </source>
</evidence>
<comment type="similarity">
    <text evidence="11">Belongs to the G-protein coupled receptor 1 family.</text>
</comment>
<dbReference type="EMBL" id="BFAA01004019">
    <property type="protein sequence ID" value="GCB63521.1"/>
    <property type="molecule type" value="Genomic_DNA"/>
</dbReference>
<dbReference type="GO" id="GO:0004995">
    <property type="term" value="F:tachykinin receptor activity"/>
    <property type="evidence" value="ECO:0007669"/>
    <property type="project" value="InterPro"/>
</dbReference>
<dbReference type="Proteomes" id="UP000288216">
    <property type="component" value="Unassembled WGS sequence"/>
</dbReference>
<dbReference type="STRING" id="75743.A0A401NRI6"/>
<dbReference type="AlphaFoldDB" id="A0A401NRI6"/>
<evidence type="ECO:0000256" key="9">
    <source>
        <dbReference type="ARBA" id="ARBA00023224"/>
    </source>
</evidence>
<evidence type="ECO:0000256" key="4">
    <source>
        <dbReference type="ARBA" id="ARBA00022989"/>
    </source>
</evidence>
<evidence type="ECO:0000256" key="6">
    <source>
        <dbReference type="ARBA" id="ARBA00023136"/>
    </source>
</evidence>
<evidence type="ECO:0000256" key="7">
    <source>
        <dbReference type="ARBA" id="ARBA00023139"/>
    </source>
</evidence>
<comment type="caution">
    <text evidence="14">The sequence shown here is derived from an EMBL/GenBank/DDBJ whole genome shotgun (WGS) entry which is preliminary data.</text>
</comment>
<feature type="disulfide bond" evidence="10">
    <location>
        <begin position="138"/>
        <end position="213"/>
    </location>
</feature>
<evidence type="ECO:0000313" key="15">
    <source>
        <dbReference type="Proteomes" id="UP000288216"/>
    </source>
</evidence>
<feature type="transmembrane region" description="Helical" evidence="12">
    <location>
        <begin position="221"/>
        <end position="246"/>
    </location>
</feature>
<evidence type="ECO:0000256" key="12">
    <source>
        <dbReference type="SAM" id="Phobius"/>
    </source>
</evidence>
<dbReference type="PANTHER" id="PTHR46925:SF1">
    <property type="entry name" value="NEUROMEDIN-K RECEPTOR"/>
    <property type="match status" value="1"/>
</dbReference>
<reference evidence="14 15" key="1">
    <citation type="journal article" date="2018" name="Nat. Ecol. Evol.">
        <title>Shark genomes provide insights into elasmobranch evolution and the origin of vertebrates.</title>
        <authorList>
            <person name="Hara Y"/>
            <person name="Yamaguchi K"/>
            <person name="Onimaru K"/>
            <person name="Kadota M"/>
            <person name="Koyanagi M"/>
            <person name="Keeley SD"/>
            <person name="Tatsumi K"/>
            <person name="Tanaka K"/>
            <person name="Motone F"/>
            <person name="Kageyama Y"/>
            <person name="Nozu R"/>
            <person name="Adachi N"/>
            <person name="Nishimura O"/>
            <person name="Nakagawa R"/>
            <person name="Tanegashima C"/>
            <person name="Kiyatake I"/>
            <person name="Matsumoto R"/>
            <person name="Murakumo K"/>
            <person name="Nishida K"/>
            <person name="Terakita A"/>
            <person name="Kuratani S"/>
            <person name="Sato K"/>
            <person name="Hyodo S Kuraku.S."/>
        </authorList>
    </citation>
    <scope>NUCLEOTIDE SEQUENCE [LARGE SCALE GENOMIC DNA]</scope>
</reference>
<evidence type="ECO:0000256" key="8">
    <source>
        <dbReference type="ARBA" id="ARBA00023170"/>
    </source>
</evidence>
<dbReference type="SUPFAM" id="SSF81321">
    <property type="entry name" value="Family A G protein-coupled receptor-like"/>
    <property type="match status" value="1"/>
</dbReference>
<dbReference type="GO" id="GO:1902093">
    <property type="term" value="P:positive regulation of flagellated sperm motility"/>
    <property type="evidence" value="ECO:0007669"/>
    <property type="project" value="TreeGrafter"/>
</dbReference>
<keyword evidence="10" id="KW-1015">Disulfide bond</keyword>